<protein>
    <submittedName>
        <fullName evidence="3">Uncharacterized protein</fullName>
    </submittedName>
</protein>
<evidence type="ECO:0000313" key="4">
    <source>
        <dbReference type="Proteomes" id="UP000268857"/>
    </source>
</evidence>
<proteinExistence type="predicted"/>
<feature type="transmembrane region" description="Helical" evidence="2">
    <location>
        <begin position="371"/>
        <end position="388"/>
    </location>
</feature>
<keyword evidence="1" id="KW-0175">Coiled coil</keyword>
<gene>
    <name evidence="3" type="ORF">PCC6912_11720</name>
</gene>
<dbReference type="EMBL" id="RSCJ01000003">
    <property type="protein sequence ID" value="RUR85056.1"/>
    <property type="molecule type" value="Genomic_DNA"/>
</dbReference>
<dbReference type="GO" id="GO:0140359">
    <property type="term" value="F:ABC-type transporter activity"/>
    <property type="evidence" value="ECO:0007669"/>
    <property type="project" value="InterPro"/>
</dbReference>
<feature type="coiled-coil region" evidence="1">
    <location>
        <begin position="92"/>
        <end position="119"/>
    </location>
</feature>
<feature type="transmembrane region" description="Helical" evidence="2">
    <location>
        <begin position="596"/>
        <end position="616"/>
    </location>
</feature>
<feature type="transmembrane region" description="Helical" evidence="2">
    <location>
        <begin position="144"/>
        <end position="166"/>
    </location>
</feature>
<dbReference type="Pfam" id="PF12679">
    <property type="entry name" value="ABC2_membrane_2"/>
    <property type="match status" value="1"/>
</dbReference>
<keyword evidence="2" id="KW-0812">Transmembrane</keyword>
<dbReference type="OrthoDB" id="458286at2"/>
<evidence type="ECO:0000313" key="3">
    <source>
        <dbReference type="EMBL" id="RUR85056.1"/>
    </source>
</evidence>
<reference evidence="3 4" key="1">
    <citation type="journal article" date="2019" name="Genome Biol. Evol.">
        <title>Day and night: Metabolic profiles and evolutionary relationships of six axenic non-marine cyanobacteria.</title>
        <authorList>
            <person name="Will S.E."/>
            <person name="Henke P."/>
            <person name="Boedeker C."/>
            <person name="Huang S."/>
            <person name="Brinkmann H."/>
            <person name="Rohde M."/>
            <person name="Jarek M."/>
            <person name="Friedl T."/>
            <person name="Seufert S."/>
            <person name="Schumacher M."/>
            <person name="Overmann J."/>
            <person name="Neumann-Schaal M."/>
            <person name="Petersen J."/>
        </authorList>
    </citation>
    <scope>NUCLEOTIDE SEQUENCE [LARGE SCALE GENOMIC DNA]</scope>
    <source>
        <strain evidence="3 4">PCC 6912</strain>
    </source>
</reference>
<feature type="transmembrane region" description="Helical" evidence="2">
    <location>
        <begin position="229"/>
        <end position="250"/>
    </location>
</feature>
<dbReference type="STRING" id="211165.GCA_000317285_04494"/>
<organism evidence="3 4">
    <name type="scientific">Chlorogloeopsis fritschii PCC 6912</name>
    <dbReference type="NCBI Taxonomy" id="211165"/>
    <lineage>
        <taxon>Bacteria</taxon>
        <taxon>Bacillati</taxon>
        <taxon>Cyanobacteriota</taxon>
        <taxon>Cyanophyceae</taxon>
        <taxon>Nostocales</taxon>
        <taxon>Chlorogloeopsidaceae</taxon>
        <taxon>Chlorogloeopsis</taxon>
    </lineage>
</organism>
<dbReference type="AlphaFoldDB" id="A0A433NNY0"/>
<feature type="transmembrane region" description="Helical" evidence="2">
    <location>
        <begin position="419"/>
        <end position="437"/>
    </location>
</feature>
<feature type="transmembrane region" description="Helical" evidence="2">
    <location>
        <begin position="552"/>
        <end position="576"/>
    </location>
</feature>
<feature type="transmembrane region" description="Helical" evidence="2">
    <location>
        <begin position="331"/>
        <end position="350"/>
    </location>
</feature>
<keyword evidence="2" id="KW-1133">Transmembrane helix</keyword>
<comment type="caution">
    <text evidence="3">The sequence shown here is derived from an EMBL/GenBank/DDBJ whole genome shotgun (WGS) entry which is preliminary data.</text>
</comment>
<feature type="transmembrane region" description="Helical" evidence="2">
    <location>
        <begin position="262"/>
        <end position="285"/>
    </location>
</feature>
<sequence>MMLNFINRIGDLNPQLMREIKGRLKVFPVIITFVSSLFGQLILFLYQLRELPGNRYSMSGTYCLEGVTYRQQLNQLYPQINQLQQQISLFSKAKNAVKVQELTQQLEQLRAEERSIQNVLYSSNQFCPLNQIDMQLWWRDHWEYIFLSLSVIFIFTLLVAGTYLLINNLAQEEYRGTLNFLRLSPQSETSILTGKILGVPILIYLAVGVAIPLHIWAGHSANIALSHIFSFYAVLVASCIFFYSAALLFGFFSRFFSGFQPWLGSGIVLVFLTITMQLATTGTYLNNAAAWLRLLSPFDLTGYLFPNLFRRYNWELLEQVQFFYLPIGKNLVGLLGLHILNSGLWTYWIWQGLKRRFRNPNASMLSKSQSYLLVAYLQTILWGFTLQYERNYCPSGSHYTPSLSSSCYYEVNYQIGQNFPWLVLFNLILLFSLIVVISPHRQAVQDWARYRHQNISSRKGFWQNLLLKDLIWSEKSPAIITMAINLMMITTPLIIWILIAPILNAHHLNNLNWLSQIGQFKAILGVALFITLMMIYATLAQRMLLLKTPKRSFWAIATVGAVIFLPMIFLVMLGVQPQKAPILWLVSTFPWNALEYATIPTIFIALLGEFSLLVLLNFQLTRQVRLAGESATKALLAGS</sequence>
<dbReference type="GO" id="GO:0005886">
    <property type="term" value="C:plasma membrane"/>
    <property type="evidence" value="ECO:0007669"/>
    <property type="project" value="UniProtKB-SubCell"/>
</dbReference>
<keyword evidence="2" id="KW-0472">Membrane</keyword>
<feature type="transmembrane region" description="Helical" evidence="2">
    <location>
        <begin position="522"/>
        <end position="540"/>
    </location>
</feature>
<feature type="transmembrane region" description="Helical" evidence="2">
    <location>
        <begin position="26"/>
        <end position="48"/>
    </location>
</feature>
<keyword evidence="4" id="KW-1185">Reference proteome</keyword>
<name>A0A433NNY0_CHLFR</name>
<dbReference type="Proteomes" id="UP000268857">
    <property type="component" value="Unassembled WGS sequence"/>
</dbReference>
<feature type="transmembrane region" description="Helical" evidence="2">
    <location>
        <begin position="196"/>
        <end position="217"/>
    </location>
</feature>
<evidence type="ECO:0000256" key="1">
    <source>
        <dbReference type="SAM" id="Coils"/>
    </source>
</evidence>
<evidence type="ECO:0000256" key="2">
    <source>
        <dbReference type="SAM" id="Phobius"/>
    </source>
</evidence>
<accession>A0A433NNY0</accession>
<dbReference type="RefSeq" id="WP_016874950.1">
    <property type="nucleotide sequence ID" value="NZ_AJLN01000108.1"/>
</dbReference>
<feature type="transmembrane region" description="Helical" evidence="2">
    <location>
        <begin position="478"/>
        <end position="502"/>
    </location>
</feature>